<evidence type="ECO:0000256" key="21">
    <source>
        <dbReference type="ARBA" id="ARBA00023244"/>
    </source>
</evidence>
<dbReference type="GO" id="GO:0008380">
    <property type="term" value="P:RNA splicing"/>
    <property type="evidence" value="ECO:0007669"/>
    <property type="project" value="UniProtKB-KW"/>
</dbReference>
<keyword evidence="22" id="KW-0449">Lipoprotein</keyword>
<evidence type="ECO:0000256" key="6">
    <source>
        <dbReference type="ARBA" id="ARBA00022475"/>
    </source>
</evidence>
<evidence type="ECO:0000256" key="22">
    <source>
        <dbReference type="ARBA" id="ARBA00023288"/>
    </source>
</evidence>
<dbReference type="SMART" id="SM00175">
    <property type="entry name" value="RAB"/>
    <property type="match status" value="1"/>
</dbReference>
<evidence type="ECO:0000256" key="9">
    <source>
        <dbReference type="ARBA" id="ARBA00022664"/>
    </source>
</evidence>
<dbReference type="InterPro" id="IPR014776">
    <property type="entry name" value="4pyrrole_Mease_sub2"/>
</dbReference>
<feature type="region of interest" description="Disordered" evidence="25">
    <location>
        <begin position="876"/>
        <end position="909"/>
    </location>
</feature>
<keyword evidence="28" id="KW-1185">Reference proteome</keyword>
<keyword evidence="21" id="KW-0627">Porphyrin biosynthesis</keyword>
<dbReference type="PANTHER" id="PTHR45790:SF6">
    <property type="entry name" value="UROPORPHYRINOGEN-III C-METHYLTRANSFERASE"/>
    <property type="match status" value="1"/>
</dbReference>
<dbReference type="SMART" id="SM00174">
    <property type="entry name" value="RHO"/>
    <property type="match status" value="1"/>
</dbReference>
<protein>
    <recommendedName>
        <fullName evidence="24">GTP-binding protein RHO3</fullName>
        <ecNumber evidence="5">1.3.1.76</ecNumber>
    </recommendedName>
</protein>
<evidence type="ECO:0000256" key="13">
    <source>
        <dbReference type="ARBA" id="ARBA00022741"/>
    </source>
</evidence>
<keyword evidence="23" id="KW-0636">Prenylation</keyword>
<dbReference type="Pfam" id="PF00590">
    <property type="entry name" value="TP_methylase"/>
    <property type="match status" value="2"/>
</dbReference>
<keyword evidence="20" id="KW-0539">Nucleus</keyword>
<feature type="compositionally biased region" description="Low complexity" evidence="25">
    <location>
        <begin position="892"/>
        <end position="904"/>
    </location>
</feature>
<dbReference type="InterPro" id="IPR001806">
    <property type="entry name" value="Small_GTPase"/>
</dbReference>
<sequence>MGGGDLNQKKSWHPLRAANLNSVAKAEADAVAERKKVAARLEEIAEDRKREEIQRALIEAGGKPQAYDPKLAWMYQAPNAAGQDATGSEAYLLGKRRIDQLLQDNEAKKLQKLQSGADDALQKKAAVPPVRDMATKIRQDPLLQMKKVEQQAYEALMNDPIKRRQLLASMGMEDAEKAIGSASGSYGRLSTRFTMPCGLGGSKTVQRKLVLLGDGACGKTSLLNVFTRGYFPTVYEPTVFENYVHDIFVDNVHIELSLWDTAGQEEFDRLRSLSYDDTDLIMLCYSVDSKDSLENVESKWVGEIADNCPGVKLVLVALKCDLREGGDEDDAAAAAVGDTTNEDGNPREKGPTINYDQGLEVARRINALRYLECSAMRNRGVNEAFTEAARVALSVKKDREESRCTVIPLADFQPDVAHQQSRAVATWRMAVLLMPAPPTSLLVAQYSQGHVHLILGSNPVAATRTAQSLAAGAQPILVSASTSTSAVSRPELHPTLAAHIAAGRLRHLARPFAETDLLTLGRAQVGGVVDAVFVTSPRHPAAGAAAALCRRHRIPVNVVDCPALCTFALLSVHADGPLQVGVTTNGSGCRLASRIRRDMAAALPPGLGDACRRLGEVRRRVGLEDGRRTGRCRGRQDEGTDDDSVDQAATLNKLVTEADLDAAKTRRTRWLAQRCCDPTGPGHPDLLTRATLRALHAADLVLADKLVPAGVLDLVPRRTPVVIARKFPGNADRAQDELLARALAAVRAGQTVLRLKQGDPFVYGRGGEEVAFFRAAAGAALAGPADDDEDAAAAAAAWERAGGLVVLPGVTSALAAPLLAGVPPTQRDVADQVLVCTGTGKQGKAPAPPEFVPSRTVVFLMALHRIGGLVRELTTPVEAESPPSPPPPPASPGEESSGSTAAASPRRRLWPADTPCAVVERASCPDQRVIRTTLRFVAEAVEHAGSRPPGLLVVGGACEALYTPPPGGRAWVVEDGFRGLDWDDGAGEFTR</sequence>
<keyword evidence="18" id="KW-0472">Membrane</keyword>
<evidence type="ECO:0000256" key="23">
    <source>
        <dbReference type="ARBA" id="ARBA00023289"/>
    </source>
</evidence>
<evidence type="ECO:0000313" key="28">
    <source>
        <dbReference type="Proteomes" id="UP001217918"/>
    </source>
</evidence>
<evidence type="ECO:0000256" key="20">
    <source>
        <dbReference type="ARBA" id="ARBA00023242"/>
    </source>
</evidence>
<dbReference type="GO" id="GO:0030036">
    <property type="term" value="P:actin cytoskeleton organization"/>
    <property type="evidence" value="ECO:0007669"/>
    <property type="project" value="UniProtKB-ARBA"/>
</dbReference>
<evidence type="ECO:0000256" key="3">
    <source>
        <dbReference type="ARBA" id="ARBA00006695"/>
    </source>
</evidence>
<dbReference type="GO" id="GO:0004851">
    <property type="term" value="F:uroporphyrin-III C-methyltransferase activity"/>
    <property type="evidence" value="ECO:0007669"/>
    <property type="project" value="TreeGrafter"/>
</dbReference>
<dbReference type="InterPro" id="IPR050161">
    <property type="entry name" value="Siro_Cobalamin_biosynth"/>
</dbReference>
<dbReference type="PROSITE" id="PS51420">
    <property type="entry name" value="RHO"/>
    <property type="match status" value="1"/>
</dbReference>
<keyword evidence="9" id="KW-0507">mRNA processing</keyword>
<keyword evidence="10" id="KW-0808">Transferase</keyword>
<evidence type="ECO:0000256" key="2">
    <source>
        <dbReference type="ARBA" id="ARBA00004193"/>
    </source>
</evidence>
<dbReference type="GO" id="GO:0007163">
    <property type="term" value="P:establishment or maintenance of cell polarity"/>
    <property type="evidence" value="ECO:0007669"/>
    <property type="project" value="UniProtKB-ARBA"/>
</dbReference>
<dbReference type="GO" id="GO:0005681">
    <property type="term" value="C:spliceosomal complex"/>
    <property type="evidence" value="ECO:0007669"/>
    <property type="project" value="UniProtKB-KW"/>
</dbReference>
<dbReference type="EC" id="1.3.1.76" evidence="5"/>
<dbReference type="GO" id="GO:0005886">
    <property type="term" value="C:plasma membrane"/>
    <property type="evidence" value="ECO:0007669"/>
    <property type="project" value="UniProtKB-SubCell"/>
</dbReference>
<dbReference type="Pfam" id="PF12542">
    <property type="entry name" value="CWC25"/>
    <property type="match status" value="1"/>
</dbReference>
<evidence type="ECO:0000259" key="26">
    <source>
        <dbReference type="SMART" id="SM01083"/>
    </source>
</evidence>
<dbReference type="Gene3D" id="3.40.50.300">
    <property type="entry name" value="P-loop containing nucleotide triphosphate hydrolases"/>
    <property type="match status" value="1"/>
</dbReference>
<dbReference type="InterPro" id="IPR005225">
    <property type="entry name" value="Small_GTP-bd"/>
</dbReference>
<dbReference type="Gene3D" id="3.30.950.10">
    <property type="entry name" value="Methyltransferase, Cobalt-precorrin-4 Transmethylase, Domain 2"/>
    <property type="match status" value="1"/>
</dbReference>
<dbReference type="GO" id="GO:0006397">
    <property type="term" value="P:mRNA processing"/>
    <property type="evidence" value="ECO:0007669"/>
    <property type="project" value="UniProtKB-KW"/>
</dbReference>
<dbReference type="GO" id="GO:0019354">
    <property type="term" value="P:siroheme biosynthetic process"/>
    <property type="evidence" value="ECO:0007669"/>
    <property type="project" value="InterPro"/>
</dbReference>
<evidence type="ECO:0000256" key="1">
    <source>
        <dbReference type="ARBA" id="ARBA00004123"/>
    </source>
</evidence>
<dbReference type="EMBL" id="JAQQPM010000009">
    <property type="protein sequence ID" value="KAK2075340.1"/>
    <property type="molecule type" value="Genomic_DNA"/>
</dbReference>
<proteinExistence type="inferred from homology"/>
<evidence type="ECO:0000256" key="4">
    <source>
        <dbReference type="ARBA" id="ARBA00010142"/>
    </source>
</evidence>
<keyword evidence="6" id="KW-1003">Cell membrane</keyword>
<keyword evidence="8" id="KW-0489">Methyltransferase</keyword>
<comment type="similarity">
    <text evidence="3">Belongs to the CWC25 family.</text>
</comment>
<dbReference type="InterPro" id="IPR019339">
    <property type="entry name" value="CIR_N_dom"/>
</dbReference>
<dbReference type="GO" id="GO:0043115">
    <property type="term" value="F:precorrin-2 dehydrogenase activity"/>
    <property type="evidence" value="ECO:0007669"/>
    <property type="project" value="UniProtKB-EC"/>
</dbReference>
<reference evidence="27" key="1">
    <citation type="journal article" date="2023" name="Mol. Plant Microbe Interact.">
        <title>Elucidating the Obligate Nature and Biological Capacity of an Invasive Fungal Corn Pathogen.</title>
        <authorList>
            <person name="MacCready J.S."/>
            <person name="Roggenkamp E.M."/>
            <person name="Gdanetz K."/>
            <person name="Chilvers M.I."/>
        </authorList>
    </citation>
    <scope>NUCLEOTIDE SEQUENCE</scope>
    <source>
        <strain evidence="27">PM02</strain>
    </source>
</reference>
<keyword evidence="17" id="KW-0342">GTP-binding</keyword>
<dbReference type="SMART" id="SM00173">
    <property type="entry name" value="RAS"/>
    <property type="match status" value="1"/>
</dbReference>
<dbReference type="AlphaFoldDB" id="A0AAD9IDW9"/>
<dbReference type="SMART" id="SM00176">
    <property type="entry name" value="RAN"/>
    <property type="match status" value="1"/>
</dbReference>
<dbReference type="Pfam" id="PF13241">
    <property type="entry name" value="NAD_binding_7"/>
    <property type="match status" value="1"/>
</dbReference>
<evidence type="ECO:0000256" key="10">
    <source>
        <dbReference type="ARBA" id="ARBA00022679"/>
    </source>
</evidence>
<dbReference type="InterPro" id="IPR006366">
    <property type="entry name" value="CobA/CysG_C"/>
</dbReference>
<dbReference type="PROSITE" id="PS51421">
    <property type="entry name" value="RAS"/>
    <property type="match status" value="1"/>
</dbReference>
<accession>A0AAD9IDW9</accession>
<dbReference type="SMART" id="SM01083">
    <property type="entry name" value="Cir_N"/>
    <property type="match status" value="1"/>
</dbReference>
<dbReference type="SUPFAM" id="SSF51735">
    <property type="entry name" value="NAD(P)-binding Rossmann-fold domains"/>
    <property type="match status" value="1"/>
</dbReference>
<evidence type="ECO:0000256" key="17">
    <source>
        <dbReference type="ARBA" id="ARBA00023134"/>
    </source>
</evidence>
<dbReference type="PROSITE" id="PS51419">
    <property type="entry name" value="RAB"/>
    <property type="match status" value="1"/>
</dbReference>
<dbReference type="SUPFAM" id="SSF52540">
    <property type="entry name" value="P-loop containing nucleoside triphosphate hydrolases"/>
    <property type="match status" value="1"/>
</dbReference>
<comment type="similarity">
    <text evidence="4">Belongs to the small GTPase superfamily. Rho family.</text>
</comment>
<evidence type="ECO:0000313" key="27">
    <source>
        <dbReference type="EMBL" id="KAK2075340.1"/>
    </source>
</evidence>
<dbReference type="InterPro" id="IPR036291">
    <property type="entry name" value="NAD(P)-bd_dom_sf"/>
</dbReference>
<dbReference type="GO" id="GO:0032259">
    <property type="term" value="P:methylation"/>
    <property type="evidence" value="ECO:0007669"/>
    <property type="project" value="UniProtKB-KW"/>
</dbReference>
<dbReference type="InterPro" id="IPR014777">
    <property type="entry name" value="4pyrrole_Mease_sub1"/>
</dbReference>
<keyword evidence="12" id="KW-0747">Spliceosome</keyword>
<keyword evidence="7" id="KW-0488">Methylation</keyword>
<evidence type="ECO:0000256" key="11">
    <source>
        <dbReference type="ARBA" id="ARBA00022691"/>
    </source>
</evidence>
<dbReference type="Pfam" id="PF14824">
    <property type="entry name" value="Sirohm_synth_M"/>
    <property type="match status" value="1"/>
</dbReference>
<evidence type="ECO:0000256" key="25">
    <source>
        <dbReference type="SAM" id="MobiDB-lite"/>
    </source>
</evidence>
<dbReference type="CDD" id="cd11642">
    <property type="entry name" value="SUMT"/>
    <property type="match status" value="1"/>
</dbReference>
<dbReference type="InterPro" id="IPR035996">
    <property type="entry name" value="4pyrrol_Methylase_sf"/>
</dbReference>
<dbReference type="InterPro" id="IPR027417">
    <property type="entry name" value="P-loop_NTPase"/>
</dbReference>
<evidence type="ECO:0000256" key="24">
    <source>
        <dbReference type="ARBA" id="ARBA00067968"/>
    </source>
</evidence>
<dbReference type="PRINTS" id="PR00449">
    <property type="entry name" value="RASTRNSFRMNG"/>
</dbReference>
<gene>
    <name evidence="27" type="ORF">P8C59_009473</name>
</gene>
<dbReference type="SUPFAM" id="SSF75615">
    <property type="entry name" value="Siroheme synthase middle domains-like"/>
    <property type="match status" value="1"/>
</dbReference>
<keyword evidence="14" id="KW-0560">Oxidoreductase</keyword>
<dbReference type="GO" id="GO:0017157">
    <property type="term" value="P:regulation of exocytosis"/>
    <property type="evidence" value="ECO:0007669"/>
    <property type="project" value="UniProtKB-ARBA"/>
</dbReference>
<evidence type="ECO:0000256" key="8">
    <source>
        <dbReference type="ARBA" id="ARBA00022603"/>
    </source>
</evidence>
<dbReference type="InterPro" id="IPR028281">
    <property type="entry name" value="Sirohaem_synthase_central"/>
</dbReference>
<dbReference type="Pfam" id="PF10197">
    <property type="entry name" value="Cir_N"/>
    <property type="match status" value="1"/>
</dbReference>
<dbReference type="NCBIfam" id="TIGR00231">
    <property type="entry name" value="small_GTP"/>
    <property type="match status" value="1"/>
</dbReference>
<dbReference type="InterPro" id="IPR000878">
    <property type="entry name" value="4pyrrol_Mease"/>
</dbReference>
<dbReference type="SUPFAM" id="SSF53790">
    <property type="entry name" value="Tetrapyrrole methylase"/>
    <property type="match status" value="1"/>
</dbReference>
<dbReference type="Pfam" id="PF00071">
    <property type="entry name" value="Ras"/>
    <property type="match status" value="1"/>
</dbReference>
<dbReference type="GO" id="GO:0003924">
    <property type="term" value="F:GTPase activity"/>
    <property type="evidence" value="ECO:0007669"/>
    <property type="project" value="InterPro"/>
</dbReference>
<dbReference type="InterPro" id="IPR022209">
    <property type="entry name" value="CWC25"/>
</dbReference>
<dbReference type="Gene3D" id="3.40.50.720">
    <property type="entry name" value="NAD(P)-binding Rossmann-like Domain"/>
    <property type="match status" value="1"/>
</dbReference>
<name>A0AAD9IDW9_9PEZI</name>
<dbReference type="Proteomes" id="UP001217918">
    <property type="component" value="Unassembled WGS sequence"/>
</dbReference>
<evidence type="ECO:0000256" key="16">
    <source>
        <dbReference type="ARBA" id="ARBA00023054"/>
    </source>
</evidence>
<keyword evidence="16" id="KW-0175">Coiled coil</keyword>
<comment type="caution">
    <text evidence="27">The sequence shown here is derived from an EMBL/GenBank/DDBJ whole genome shotgun (WGS) entry which is preliminary data.</text>
</comment>
<evidence type="ECO:0000256" key="12">
    <source>
        <dbReference type="ARBA" id="ARBA00022728"/>
    </source>
</evidence>
<feature type="domain" description="CBF1-interacting co-repressor CIR N-terminal" evidence="26">
    <location>
        <begin position="11"/>
        <end position="47"/>
    </location>
</feature>
<dbReference type="Gene3D" id="3.40.1010.10">
    <property type="entry name" value="Cobalt-precorrin-4 Transmethylase, Domain 1"/>
    <property type="match status" value="1"/>
</dbReference>
<keyword evidence="13" id="KW-0547">Nucleotide-binding</keyword>
<evidence type="ECO:0000256" key="15">
    <source>
        <dbReference type="ARBA" id="ARBA00023027"/>
    </source>
</evidence>
<comment type="subcellular location">
    <subcellularLocation>
        <location evidence="2">Cell membrane</location>
        <topology evidence="2">Lipid-anchor</topology>
    </subcellularLocation>
    <subcellularLocation>
        <location evidence="1">Nucleus</location>
    </subcellularLocation>
</comment>
<feature type="compositionally biased region" description="Pro residues" evidence="25">
    <location>
        <begin position="882"/>
        <end position="891"/>
    </location>
</feature>
<evidence type="ECO:0000256" key="5">
    <source>
        <dbReference type="ARBA" id="ARBA00012400"/>
    </source>
</evidence>
<dbReference type="FunFam" id="3.40.50.300:FF:000780">
    <property type="entry name" value="Rho GTPase Rho3"/>
    <property type="match status" value="1"/>
</dbReference>
<keyword evidence="11" id="KW-0949">S-adenosyl-L-methionine</keyword>
<feature type="region of interest" description="Disordered" evidence="25">
    <location>
        <begin position="329"/>
        <end position="353"/>
    </location>
</feature>
<evidence type="ECO:0000256" key="19">
    <source>
        <dbReference type="ARBA" id="ARBA00023187"/>
    </source>
</evidence>
<evidence type="ECO:0000256" key="14">
    <source>
        <dbReference type="ARBA" id="ARBA00023002"/>
    </source>
</evidence>
<keyword evidence="15" id="KW-0520">NAD</keyword>
<evidence type="ECO:0000256" key="7">
    <source>
        <dbReference type="ARBA" id="ARBA00022481"/>
    </source>
</evidence>
<keyword evidence="19" id="KW-0508">mRNA splicing</keyword>
<organism evidence="27 28">
    <name type="scientific">Phyllachora maydis</name>
    <dbReference type="NCBI Taxonomy" id="1825666"/>
    <lineage>
        <taxon>Eukaryota</taxon>
        <taxon>Fungi</taxon>
        <taxon>Dikarya</taxon>
        <taxon>Ascomycota</taxon>
        <taxon>Pezizomycotina</taxon>
        <taxon>Sordariomycetes</taxon>
        <taxon>Sordariomycetidae</taxon>
        <taxon>Phyllachorales</taxon>
        <taxon>Phyllachoraceae</taxon>
        <taxon>Phyllachora</taxon>
    </lineage>
</organism>
<evidence type="ECO:0000256" key="18">
    <source>
        <dbReference type="ARBA" id="ARBA00023136"/>
    </source>
</evidence>
<dbReference type="GO" id="GO:0005525">
    <property type="term" value="F:GTP binding"/>
    <property type="evidence" value="ECO:0007669"/>
    <property type="project" value="UniProtKB-KW"/>
</dbReference>
<dbReference type="PANTHER" id="PTHR45790">
    <property type="entry name" value="SIROHEME SYNTHASE-RELATED"/>
    <property type="match status" value="1"/>
</dbReference>
<dbReference type="FunFam" id="3.40.1010.10:FF:000006">
    <property type="entry name" value="Siroheme synthase, putative"/>
    <property type="match status" value="1"/>
</dbReference>